<dbReference type="EMBL" id="CP104311">
    <property type="protein sequence ID" value="WWF00759.1"/>
    <property type="molecule type" value="Genomic_DNA"/>
</dbReference>
<dbReference type="Proteomes" id="UP001359308">
    <property type="component" value="Chromosome"/>
</dbReference>
<evidence type="ECO:0000256" key="1">
    <source>
        <dbReference type="SAM" id="MobiDB-lite"/>
    </source>
</evidence>
<feature type="region of interest" description="Disordered" evidence="1">
    <location>
        <begin position="1"/>
        <end position="59"/>
    </location>
</feature>
<evidence type="ECO:0000313" key="4">
    <source>
        <dbReference type="Proteomes" id="UP001359308"/>
    </source>
</evidence>
<proteinExistence type="predicted"/>
<gene>
    <name evidence="3" type="ORF">N4J17_04620</name>
    <name evidence="2" type="ORF">N4J17_09715</name>
</gene>
<evidence type="ECO:0000313" key="3">
    <source>
        <dbReference type="EMBL" id="WWF02905.1"/>
    </source>
</evidence>
<sequence length="59" mass="6810">MSKDKKPEPPVERDIRRRLDEDTADFSEGKPGRSWDRTVSPSKPHPAEPPGNDRNRNKK</sequence>
<dbReference type="EMBL" id="CP104311">
    <property type="protein sequence ID" value="WWF02905.1"/>
    <property type="molecule type" value="Genomic_DNA"/>
</dbReference>
<protein>
    <submittedName>
        <fullName evidence="2">Uncharacterized protein</fullName>
    </submittedName>
</protein>
<keyword evidence="4" id="KW-1185">Reference proteome</keyword>
<dbReference type="RefSeq" id="WP_198321700.1">
    <property type="nucleotide sequence ID" value="NZ_CP104311.1"/>
</dbReference>
<name>A0ABZ2F221_METCP</name>
<feature type="compositionally biased region" description="Basic and acidic residues" evidence="1">
    <location>
        <begin position="1"/>
        <end position="36"/>
    </location>
</feature>
<organism evidence="2 4">
    <name type="scientific">Methylococcus capsulatus</name>
    <dbReference type="NCBI Taxonomy" id="414"/>
    <lineage>
        <taxon>Bacteria</taxon>
        <taxon>Pseudomonadati</taxon>
        <taxon>Pseudomonadota</taxon>
        <taxon>Gammaproteobacteria</taxon>
        <taxon>Methylococcales</taxon>
        <taxon>Methylococcaceae</taxon>
        <taxon>Methylococcus</taxon>
    </lineage>
</organism>
<evidence type="ECO:0000313" key="2">
    <source>
        <dbReference type="EMBL" id="WWF00759.1"/>
    </source>
</evidence>
<reference evidence="2 4" key="1">
    <citation type="submission" date="2022-09" db="EMBL/GenBank/DDBJ databases">
        <authorList>
            <person name="Giprobiosintez L."/>
        </authorList>
    </citation>
    <scope>NUCLEOTIDE SEQUENCE [LARGE SCALE GENOMIC DNA]</scope>
    <source>
        <strain evidence="2">VKPM-B-12549</strain>
        <strain evidence="4">VKPM-B-12549 (GBS-15)</strain>
    </source>
</reference>
<accession>A0ABZ2F221</accession>